<evidence type="ECO:0000313" key="2">
    <source>
        <dbReference type="Proteomes" id="UP000256519"/>
    </source>
</evidence>
<name>A0A3D8WTM4_PRIMG</name>
<proteinExistence type="predicted"/>
<organism evidence="1 2">
    <name type="scientific">Priestia megaterium</name>
    <name type="common">Bacillus megaterium</name>
    <dbReference type="NCBI Taxonomy" id="1404"/>
    <lineage>
        <taxon>Bacteria</taxon>
        <taxon>Bacillati</taxon>
        <taxon>Bacillota</taxon>
        <taxon>Bacilli</taxon>
        <taxon>Bacillales</taxon>
        <taxon>Bacillaceae</taxon>
        <taxon>Priestia</taxon>
    </lineage>
</organism>
<evidence type="ECO:0000313" key="1">
    <source>
        <dbReference type="EMBL" id="RDZ04524.1"/>
    </source>
</evidence>
<dbReference type="EMBL" id="PQWM01000103">
    <property type="protein sequence ID" value="RDZ04524.1"/>
    <property type="molecule type" value="Genomic_DNA"/>
</dbReference>
<dbReference type="Proteomes" id="UP000256519">
    <property type="component" value="Unassembled WGS sequence"/>
</dbReference>
<sequence length="60" mass="7055">MKHMLMVCNQHVKDGLVRLEIPHVKKIQYSKHTCSFCNKKAEIKIYYSIAQKYSKTNSIV</sequence>
<accession>A0A3D8WTM4</accession>
<gene>
    <name evidence="1" type="ORF">C3744_30520</name>
</gene>
<protein>
    <submittedName>
        <fullName evidence="1">Uncharacterized protein</fullName>
    </submittedName>
</protein>
<reference evidence="1 2" key="1">
    <citation type="journal article" date="2018" name="Appl. Environ. Microbiol.">
        <title>Antimicrobial susceptibility testing and tentative epidemiological cut-off values of five Bacillus species relevant for use as animal feed additives or for plant protection.</title>
        <authorList>
            <person name="Agerso Y."/>
            <person name="Stuer-Lauridsen B."/>
            <person name="Bjerre K."/>
            <person name="Jensen M.G."/>
            <person name="Johansen E."/>
            <person name="Bennedsen M."/>
            <person name="Brockmann E."/>
            <person name="Nielsen B."/>
        </authorList>
    </citation>
    <scope>NUCLEOTIDE SEQUENCE [LARGE SCALE GENOMIC DNA]</scope>
    <source>
        <strain evidence="1 2">CHCC20162</strain>
    </source>
</reference>
<comment type="caution">
    <text evidence="1">The sequence shown here is derived from an EMBL/GenBank/DDBJ whole genome shotgun (WGS) entry which is preliminary data.</text>
</comment>
<dbReference type="AlphaFoldDB" id="A0A3D8WTM4"/>